<accession>M0HMY8</accession>
<feature type="transmembrane region" description="Helical" evidence="1">
    <location>
        <begin position="37"/>
        <end position="55"/>
    </location>
</feature>
<organism evidence="2 3">
    <name type="scientific">Haloferax elongans ATCC BAA-1513</name>
    <dbReference type="NCBI Taxonomy" id="1230453"/>
    <lineage>
        <taxon>Archaea</taxon>
        <taxon>Methanobacteriati</taxon>
        <taxon>Methanobacteriota</taxon>
        <taxon>Stenosarchaea group</taxon>
        <taxon>Halobacteria</taxon>
        <taxon>Halobacteriales</taxon>
        <taxon>Haloferacaceae</taxon>
        <taxon>Haloferax</taxon>
    </lineage>
</organism>
<sequence>MFPPTTTLDFVLSGTVLVVATVWRLRTRESPQGRVRSFTAIVGVFGAVALLWFTIRRFGYVDAVLTPSSGFGYGPFWRALPAIAAEILAVSLFSIPLVRGVLTTVDCRLRKRQNR</sequence>
<gene>
    <name evidence="2" type="ORF">C453_09043</name>
</gene>
<evidence type="ECO:0000313" key="3">
    <source>
        <dbReference type="Proteomes" id="UP000011612"/>
    </source>
</evidence>
<keyword evidence="3" id="KW-1185">Reference proteome</keyword>
<keyword evidence="1" id="KW-1133">Transmembrane helix</keyword>
<comment type="caution">
    <text evidence="2">The sequence shown here is derived from an EMBL/GenBank/DDBJ whole genome shotgun (WGS) entry which is preliminary data.</text>
</comment>
<protein>
    <submittedName>
        <fullName evidence="2">Uncharacterized protein</fullName>
    </submittedName>
</protein>
<name>M0HMY8_HALEO</name>
<dbReference type="Proteomes" id="UP000011612">
    <property type="component" value="Unassembled WGS sequence"/>
</dbReference>
<keyword evidence="1" id="KW-0812">Transmembrane</keyword>
<dbReference type="RefSeq" id="WP_008323973.1">
    <property type="nucleotide sequence ID" value="NZ_AOLK01000015.1"/>
</dbReference>
<evidence type="ECO:0000256" key="1">
    <source>
        <dbReference type="SAM" id="Phobius"/>
    </source>
</evidence>
<feature type="transmembrane region" description="Helical" evidence="1">
    <location>
        <begin position="6"/>
        <end position="25"/>
    </location>
</feature>
<dbReference type="EMBL" id="AOLK01000015">
    <property type="protein sequence ID" value="ELZ85950.1"/>
    <property type="molecule type" value="Genomic_DNA"/>
</dbReference>
<dbReference type="PATRIC" id="fig|1230453.4.peg.1771"/>
<feature type="transmembrane region" description="Helical" evidence="1">
    <location>
        <begin position="75"/>
        <end position="102"/>
    </location>
</feature>
<dbReference type="STRING" id="1230453.C453_09043"/>
<reference evidence="2 3" key="1">
    <citation type="journal article" date="2014" name="PLoS Genet.">
        <title>Phylogenetically driven sequencing of extremely halophilic archaea reveals strategies for static and dynamic osmo-response.</title>
        <authorList>
            <person name="Becker E.A."/>
            <person name="Seitzer P.M."/>
            <person name="Tritt A."/>
            <person name="Larsen D."/>
            <person name="Krusor M."/>
            <person name="Yao A.I."/>
            <person name="Wu D."/>
            <person name="Madern D."/>
            <person name="Eisen J.A."/>
            <person name="Darling A.E."/>
            <person name="Facciotti M.T."/>
        </authorList>
    </citation>
    <scope>NUCLEOTIDE SEQUENCE [LARGE SCALE GENOMIC DNA]</scope>
    <source>
        <strain evidence="2 3">ATCC BAA-1513</strain>
    </source>
</reference>
<proteinExistence type="predicted"/>
<evidence type="ECO:0000313" key="2">
    <source>
        <dbReference type="EMBL" id="ELZ85950.1"/>
    </source>
</evidence>
<dbReference type="AlphaFoldDB" id="M0HMY8"/>
<keyword evidence="1" id="KW-0472">Membrane</keyword>
<dbReference type="OrthoDB" id="381377at2157"/>